<feature type="region of interest" description="Disordered" evidence="2">
    <location>
        <begin position="436"/>
        <end position="475"/>
    </location>
</feature>
<sequence length="566" mass="62552">MMGLTAFVVFCCCIIASVTSNVDDFNVVVSSYSPGVIQDVWHVSDLPIITEDGYFLNEFLQPPTSDQLASVFPMPNEAQALLERSRFSIRILNPSWNDLVNTNVFHKGEQLYVQLSASCDPGQQLYVQSCHASASPHPSDKPNVAFIFNKGCVASKKSFVKFVHRQSDKVILVLGTSSLKSSEVYLHCRVSLSYSGLTPNTKFCNYNRLKSRWVDLSGQTAVCKCCGKSCRSLGEQDLLGLTAMVSTGLLFMKERQSEPRTTPLALSNHYSTAEPSPAVKTLSDKPWIVAGASFSGNPNQNMANISPWSAPPGFGGGVMVISQELGGSLSVWLPDIQFNPMVGMDYPEHVPVVDITLKSDDPNRGLKLEEEFEKLQMVQEQVKHSQKMPEVDEGKAYYKAVGPYDGAVDPAMWKLKDGAQLYNVHGEPFVGTNVQLEQPNRSEPSPISDLQTNDLSFLGTSPSPDKVTNGTEDEGDDFVRQAELVFEKGEDALSEPLHYSKLSLNRAPDGSSSLIYEEQKRSSTRKQGTKKPQHELDALKSQKDEEVYGVKDLISILLDRLSEMWR</sequence>
<dbReference type="GO" id="GO:0032190">
    <property type="term" value="F:acrosin binding"/>
    <property type="evidence" value="ECO:0007669"/>
    <property type="project" value="TreeGrafter"/>
</dbReference>
<dbReference type="PANTHER" id="PTHR11576:SF18">
    <property type="entry name" value="ZONA PELLUCIDA PROTEIN C"/>
    <property type="match status" value="1"/>
</dbReference>
<dbReference type="PANTHER" id="PTHR11576">
    <property type="entry name" value="ZONA PELLUCIDA SPERM-BINDING PROTEIN 3"/>
    <property type="match status" value="1"/>
</dbReference>
<dbReference type="Proteomes" id="UP000324632">
    <property type="component" value="Chromosome 15"/>
</dbReference>
<feature type="compositionally biased region" description="Polar residues" evidence="2">
    <location>
        <begin position="436"/>
        <end position="470"/>
    </location>
</feature>
<organism evidence="5 6">
    <name type="scientific">Triplophysa tibetana</name>
    <dbReference type="NCBI Taxonomy" id="1572043"/>
    <lineage>
        <taxon>Eukaryota</taxon>
        <taxon>Metazoa</taxon>
        <taxon>Chordata</taxon>
        <taxon>Craniata</taxon>
        <taxon>Vertebrata</taxon>
        <taxon>Euteleostomi</taxon>
        <taxon>Actinopterygii</taxon>
        <taxon>Neopterygii</taxon>
        <taxon>Teleostei</taxon>
        <taxon>Ostariophysi</taxon>
        <taxon>Cypriniformes</taxon>
        <taxon>Nemacheilidae</taxon>
        <taxon>Triplophysa</taxon>
    </lineage>
</organism>
<evidence type="ECO:0000259" key="4">
    <source>
        <dbReference type="PROSITE" id="PS51034"/>
    </source>
</evidence>
<evidence type="ECO:0000313" key="6">
    <source>
        <dbReference type="Proteomes" id="UP000324632"/>
    </source>
</evidence>
<keyword evidence="1" id="KW-1015">Disulfide bond</keyword>
<dbReference type="PROSITE" id="PS51034">
    <property type="entry name" value="ZP_2"/>
    <property type="match status" value="1"/>
</dbReference>
<keyword evidence="6" id="KW-1185">Reference proteome</keyword>
<dbReference type="Pfam" id="PF00100">
    <property type="entry name" value="Zona_pellucida"/>
    <property type="match status" value="1"/>
</dbReference>
<name>A0A5A9NQ14_9TELE</name>
<dbReference type="InterPro" id="IPR055355">
    <property type="entry name" value="ZP-C"/>
</dbReference>
<evidence type="ECO:0000256" key="3">
    <source>
        <dbReference type="SAM" id="SignalP"/>
    </source>
</evidence>
<gene>
    <name evidence="5" type="ORF">E1301_Tti002737</name>
</gene>
<evidence type="ECO:0000313" key="5">
    <source>
        <dbReference type="EMBL" id="KAA0711155.1"/>
    </source>
</evidence>
<feature type="chain" id="PRO_5022756380" description="ZP domain-containing protein" evidence="3">
    <location>
        <begin position="21"/>
        <end position="566"/>
    </location>
</feature>
<dbReference type="GO" id="GO:0031012">
    <property type="term" value="C:extracellular matrix"/>
    <property type="evidence" value="ECO:0007669"/>
    <property type="project" value="TreeGrafter"/>
</dbReference>
<dbReference type="GO" id="GO:2000344">
    <property type="term" value="P:positive regulation of acrosome reaction"/>
    <property type="evidence" value="ECO:0007669"/>
    <property type="project" value="TreeGrafter"/>
</dbReference>
<dbReference type="GO" id="GO:0007339">
    <property type="term" value="P:binding of sperm to zona pellucida"/>
    <property type="evidence" value="ECO:0007669"/>
    <property type="project" value="TreeGrafter"/>
</dbReference>
<evidence type="ECO:0000256" key="1">
    <source>
        <dbReference type="ARBA" id="ARBA00023157"/>
    </source>
</evidence>
<comment type="caution">
    <text evidence="5">The sequence shown here is derived from an EMBL/GenBank/DDBJ whole genome shotgun (WGS) entry which is preliminary data.</text>
</comment>
<proteinExistence type="predicted"/>
<protein>
    <recommendedName>
        <fullName evidence="4">ZP domain-containing protein</fullName>
    </recommendedName>
</protein>
<dbReference type="GO" id="GO:0035803">
    <property type="term" value="P:egg coat formation"/>
    <property type="evidence" value="ECO:0007669"/>
    <property type="project" value="TreeGrafter"/>
</dbReference>
<keyword evidence="3" id="KW-0732">Signal</keyword>
<dbReference type="Gene3D" id="2.60.40.4100">
    <property type="entry name" value="Zona pellucida, ZP-C domain"/>
    <property type="match status" value="1"/>
</dbReference>
<evidence type="ECO:0000256" key="2">
    <source>
        <dbReference type="SAM" id="MobiDB-lite"/>
    </source>
</evidence>
<dbReference type="InterPro" id="IPR001507">
    <property type="entry name" value="ZP_dom"/>
</dbReference>
<accession>A0A5A9NQ14</accession>
<dbReference type="AlphaFoldDB" id="A0A5A9NQ14"/>
<reference evidence="5 6" key="1">
    <citation type="journal article" date="2019" name="Mol. Ecol. Resour.">
        <title>Chromosome-level genome assembly of Triplophysa tibetana, a fish adapted to the harsh high-altitude environment of the Tibetan Plateau.</title>
        <authorList>
            <person name="Yang X."/>
            <person name="Liu H."/>
            <person name="Ma Z."/>
            <person name="Zou Y."/>
            <person name="Zou M."/>
            <person name="Mao Y."/>
            <person name="Li X."/>
            <person name="Wang H."/>
            <person name="Chen T."/>
            <person name="Wang W."/>
            <person name="Yang R."/>
        </authorList>
    </citation>
    <scope>NUCLEOTIDE SEQUENCE [LARGE SCALE GENOMIC DNA]</scope>
    <source>
        <strain evidence="5">TTIB1903HZAU</strain>
        <tissue evidence="5">Muscle</tissue>
    </source>
</reference>
<feature type="domain" description="ZP" evidence="4">
    <location>
        <begin position="1"/>
        <end position="211"/>
    </location>
</feature>
<dbReference type="InterPro" id="IPR042235">
    <property type="entry name" value="ZP-C_dom"/>
</dbReference>
<feature type="compositionally biased region" description="Basic residues" evidence="2">
    <location>
        <begin position="522"/>
        <end position="531"/>
    </location>
</feature>
<feature type="signal peptide" evidence="3">
    <location>
        <begin position="1"/>
        <end position="20"/>
    </location>
</feature>
<feature type="region of interest" description="Disordered" evidence="2">
    <location>
        <begin position="503"/>
        <end position="535"/>
    </location>
</feature>
<dbReference type="FunFam" id="2.60.40.4100:FF:000002">
    <property type="entry name" value="Zona pellucida sperm-binding protein 3"/>
    <property type="match status" value="1"/>
</dbReference>
<dbReference type="EMBL" id="SOYY01000015">
    <property type="protein sequence ID" value="KAA0711155.1"/>
    <property type="molecule type" value="Genomic_DNA"/>
</dbReference>